<dbReference type="InterPro" id="IPR006680">
    <property type="entry name" value="Amidohydro-rel"/>
</dbReference>
<protein>
    <submittedName>
        <fullName evidence="2">Amidohydrolase</fullName>
    </submittedName>
</protein>
<accession>A0A1H4JZQ1</accession>
<evidence type="ECO:0000313" key="2">
    <source>
        <dbReference type="EMBL" id="SEB51774.1"/>
    </source>
</evidence>
<organism evidence="2 3">
    <name type="scientific">Terriglobus roseus</name>
    <dbReference type="NCBI Taxonomy" id="392734"/>
    <lineage>
        <taxon>Bacteria</taxon>
        <taxon>Pseudomonadati</taxon>
        <taxon>Acidobacteriota</taxon>
        <taxon>Terriglobia</taxon>
        <taxon>Terriglobales</taxon>
        <taxon>Acidobacteriaceae</taxon>
        <taxon>Terriglobus</taxon>
    </lineage>
</organism>
<proteinExistence type="predicted"/>
<sequence>MAEELDLPVAIHLGPGPPGAPYLGAPKHRMSLGDPLLLEPVLAKHPRLRLYVMHAGWPMADHMVALMWFPQVYVDTAVIDFTQPRAEFWTYLKHLVDAGYGKRIMFGSDQMVWPDAVPSAIDSIRSAPFRLRRTRMSSVDDESRTRSARTGGPWTFIALSLSVRLCEPISFNKRVFVWGQHRVCSARRRDDQNSRRIPTWPVRFPPKSDPRDWVILPKLLEVRSSVGSARLVWFSTFVKVPSARRRRFSRIWK</sequence>
<dbReference type="SUPFAM" id="SSF51556">
    <property type="entry name" value="Metallo-dependent hydrolases"/>
    <property type="match status" value="1"/>
</dbReference>
<evidence type="ECO:0000259" key="1">
    <source>
        <dbReference type="Pfam" id="PF04909"/>
    </source>
</evidence>
<evidence type="ECO:0000313" key="3">
    <source>
        <dbReference type="Proteomes" id="UP000182409"/>
    </source>
</evidence>
<dbReference type="InterPro" id="IPR032466">
    <property type="entry name" value="Metal_Hydrolase"/>
</dbReference>
<dbReference type="Pfam" id="PF04909">
    <property type="entry name" value="Amidohydro_2"/>
    <property type="match status" value="1"/>
</dbReference>
<dbReference type="Gene3D" id="3.20.20.140">
    <property type="entry name" value="Metal-dependent hydrolases"/>
    <property type="match status" value="1"/>
</dbReference>
<name>A0A1H4JZQ1_9BACT</name>
<gene>
    <name evidence="2" type="ORF">SAMN05443244_0920</name>
</gene>
<reference evidence="2 3" key="1">
    <citation type="submission" date="2016-10" db="EMBL/GenBank/DDBJ databases">
        <authorList>
            <person name="de Groot N.N."/>
        </authorList>
    </citation>
    <scope>NUCLEOTIDE SEQUENCE [LARGE SCALE GENOMIC DNA]</scope>
    <source>
        <strain evidence="2 3">AB35.6</strain>
    </source>
</reference>
<feature type="domain" description="Amidohydrolase-related" evidence="1">
    <location>
        <begin position="2"/>
        <end position="117"/>
    </location>
</feature>
<dbReference type="GO" id="GO:0016787">
    <property type="term" value="F:hydrolase activity"/>
    <property type="evidence" value="ECO:0007669"/>
    <property type="project" value="UniProtKB-KW"/>
</dbReference>
<dbReference type="Proteomes" id="UP000182409">
    <property type="component" value="Unassembled WGS sequence"/>
</dbReference>
<dbReference type="AlphaFoldDB" id="A0A1H4JZQ1"/>
<dbReference type="EMBL" id="FNSD01000001">
    <property type="protein sequence ID" value="SEB51774.1"/>
    <property type="molecule type" value="Genomic_DNA"/>
</dbReference>
<keyword evidence="2" id="KW-0378">Hydrolase</keyword>